<reference evidence="1" key="1">
    <citation type="submission" date="2023-01" db="EMBL/GenBank/DDBJ databases">
        <title>Human gut microbiome strain richness.</title>
        <authorList>
            <person name="Chen-Liaw A."/>
        </authorList>
    </citation>
    <scope>NUCLEOTIDE SEQUENCE</scope>
    <source>
        <strain evidence="1">1001283st1_G1_1001283B150217_161031</strain>
    </source>
</reference>
<proteinExistence type="predicted"/>
<accession>A0AAW6D134</accession>
<evidence type="ECO:0000313" key="2">
    <source>
        <dbReference type="Proteomes" id="UP001210809"/>
    </source>
</evidence>
<gene>
    <name evidence="1" type="ORF">PNE09_07485</name>
</gene>
<name>A0AAW6D134_9FIRM</name>
<comment type="caution">
    <text evidence="1">The sequence shown here is derived from an EMBL/GenBank/DDBJ whole genome shotgun (WGS) entry which is preliminary data.</text>
</comment>
<sequence>MSLKAVSAILRDIIIRRAVYSPARIYRLTGLCGYAAKTAY</sequence>
<dbReference type="Proteomes" id="UP001210809">
    <property type="component" value="Unassembled WGS sequence"/>
</dbReference>
<dbReference type="AlphaFoldDB" id="A0AAW6D134"/>
<dbReference type="EMBL" id="JAQLXW010000009">
    <property type="protein sequence ID" value="MDB8003908.1"/>
    <property type="molecule type" value="Genomic_DNA"/>
</dbReference>
<protein>
    <submittedName>
        <fullName evidence="1">Uncharacterized protein</fullName>
    </submittedName>
</protein>
<organism evidence="1 2">
    <name type="scientific">[Eubacterium] siraeum</name>
    <dbReference type="NCBI Taxonomy" id="39492"/>
    <lineage>
        <taxon>Bacteria</taxon>
        <taxon>Bacillati</taxon>
        <taxon>Bacillota</taxon>
        <taxon>Clostridia</taxon>
        <taxon>Eubacteriales</taxon>
        <taxon>Oscillospiraceae</taxon>
        <taxon>Oscillospiraceae incertae sedis</taxon>
    </lineage>
</organism>
<evidence type="ECO:0000313" key="1">
    <source>
        <dbReference type="EMBL" id="MDB8003908.1"/>
    </source>
</evidence>